<feature type="non-terminal residue" evidence="13">
    <location>
        <position position="502"/>
    </location>
</feature>
<dbReference type="SMART" id="SM00873">
    <property type="entry name" value="B3_4"/>
    <property type="match status" value="1"/>
</dbReference>
<dbReference type="SUPFAM" id="SSF50249">
    <property type="entry name" value="Nucleic acid-binding proteins"/>
    <property type="match status" value="1"/>
</dbReference>
<dbReference type="InterPro" id="IPR004532">
    <property type="entry name" value="Phe-tRNA-ligase_IIc_bsu_bact"/>
</dbReference>
<organism evidence="13 14">
    <name type="scientific">Novosphingobium organovorum</name>
    <dbReference type="NCBI Taxonomy" id="2930092"/>
    <lineage>
        <taxon>Bacteria</taxon>
        <taxon>Pseudomonadati</taxon>
        <taxon>Pseudomonadota</taxon>
        <taxon>Alphaproteobacteria</taxon>
        <taxon>Sphingomonadales</taxon>
        <taxon>Sphingomonadaceae</taxon>
        <taxon>Novosphingobium</taxon>
    </lineage>
</organism>
<keyword evidence="7 10" id="KW-0694">RNA-binding</keyword>
<reference evidence="13" key="1">
    <citation type="submission" date="2022-03" db="EMBL/GenBank/DDBJ databases">
        <title>Identification of a novel bacterium isolated from mangrove sediments.</title>
        <authorList>
            <person name="Pan X."/>
        </authorList>
    </citation>
    <scope>NUCLEOTIDE SEQUENCE</scope>
    <source>
        <strain evidence="13">B1949</strain>
    </source>
</reference>
<dbReference type="InterPro" id="IPR005146">
    <property type="entry name" value="B3/B4_tRNA-bd"/>
</dbReference>
<evidence type="ECO:0000256" key="7">
    <source>
        <dbReference type="ARBA" id="ARBA00022884"/>
    </source>
</evidence>
<accession>A0ABT0B9J9</accession>
<dbReference type="CDD" id="cd02796">
    <property type="entry name" value="tRNA_bind_bactPheRS"/>
    <property type="match status" value="1"/>
</dbReference>
<evidence type="ECO:0000256" key="6">
    <source>
        <dbReference type="ARBA" id="ARBA00022555"/>
    </source>
</evidence>
<feature type="domain" description="B5" evidence="12">
    <location>
        <begin position="398"/>
        <end position="477"/>
    </location>
</feature>
<evidence type="ECO:0000256" key="5">
    <source>
        <dbReference type="ARBA" id="ARBA00022490"/>
    </source>
</evidence>
<dbReference type="Gene3D" id="2.40.50.140">
    <property type="entry name" value="Nucleic acid-binding proteins"/>
    <property type="match status" value="1"/>
</dbReference>
<dbReference type="Gene3D" id="3.30.56.10">
    <property type="match status" value="2"/>
</dbReference>
<evidence type="ECO:0000259" key="12">
    <source>
        <dbReference type="PROSITE" id="PS51483"/>
    </source>
</evidence>
<dbReference type="PANTHER" id="PTHR10947:SF0">
    <property type="entry name" value="PHENYLALANINE--TRNA LIGASE BETA SUBUNIT"/>
    <property type="match status" value="1"/>
</dbReference>
<gene>
    <name evidence="13" type="primary">pheT</name>
    <name evidence="13" type="ORF">MTR62_01915</name>
</gene>
<evidence type="ECO:0000256" key="9">
    <source>
        <dbReference type="ARBA" id="ARBA00049255"/>
    </source>
</evidence>
<comment type="catalytic activity">
    <reaction evidence="9">
        <text>tRNA(Phe) + L-phenylalanine + ATP = L-phenylalanyl-tRNA(Phe) + AMP + diphosphate + H(+)</text>
        <dbReference type="Rhea" id="RHEA:19413"/>
        <dbReference type="Rhea" id="RHEA-COMP:9668"/>
        <dbReference type="Rhea" id="RHEA-COMP:9699"/>
        <dbReference type="ChEBI" id="CHEBI:15378"/>
        <dbReference type="ChEBI" id="CHEBI:30616"/>
        <dbReference type="ChEBI" id="CHEBI:33019"/>
        <dbReference type="ChEBI" id="CHEBI:58095"/>
        <dbReference type="ChEBI" id="CHEBI:78442"/>
        <dbReference type="ChEBI" id="CHEBI:78531"/>
        <dbReference type="ChEBI" id="CHEBI:456215"/>
        <dbReference type="EC" id="6.1.1.20"/>
    </reaction>
</comment>
<dbReference type="InterPro" id="IPR012340">
    <property type="entry name" value="NA-bd_OB-fold"/>
</dbReference>
<dbReference type="InterPro" id="IPR045060">
    <property type="entry name" value="Phe-tRNA-ligase_IIc_bsu"/>
</dbReference>
<keyword evidence="5" id="KW-0963">Cytoplasm</keyword>
<dbReference type="Pfam" id="PF01588">
    <property type="entry name" value="tRNA_bind"/>
    <property type="match status" value="1"/>
</dbReference>
<comment type="subunit">
    <text evidence="3">Tetramer of two alpha and two beta subunits.</text>
</comment>
<comment type="similarity">
    <text evidence="2">Belongs to the phenylalanyl-tRNA synthetase beta subunit family. Type 1 subfamily.</text>
</comment>
<dbReference type="SUPFAM" id="SSF46955">
    <property type="entry name" value="Putative DNA-binding domain"/>
    <property type="match status" value="1"/>
</dbReference>
<evidence type="ECO:0000256" key="3">
    <source>
        <dbReference type="ARBA" id="ARBA00011209"/>
    </source>
</evidence>
<comment type="caution">
    <text evidence="13">The sequence shown here is derived from an EMBL/GenBank/DDBJ whole genome shotgun (WGS) entry which is preliminary data.</text>
</comment>
<sequence length="502" mass="52752">MKFSLSWLKQYLETDAGIEDVAATLNRIGIEVEGIEDPAEKLAGFRVAKILTAARHPDADKLQVLTVDTGEGDPLQVVCGAPNARAGLVGVLGLPGASVPANGMVLKKSAIRGVESNGMMCSVRELELGDAHEGIIELPEDAPVGTPFAQYHGADPVIDVSITPNRPDCMGVYGIARDLAAAGLGTLKPIEAKAIAGTYPCPVAIRIEDAQGCPAFYGRVIKGVTNGPSPLWLQECLKAAGQRPISALVDATNFVMLGYGRPAHAYDLAKLNGAVTARRAVEGETVVALNEKEYTLTAEMTVIADEAGVHDIAGIMGGEHSGCDEATRDVLLEIAYFDPERIALTGRALNLTSDARARFERGIDPAFLDTGLDLLTALILDLCGGEASEVVRVGAAPASPRIVHFTPALTAQLGGVPIPEAEQQRILENLGFAVVAEQAGFEAGWAVTVPGWRPDVDGAPDIVEEVVRIHGLDNIESVALPRADGVALPTATPAQALERRVR</sequence>
<evidence type="ECO:0000313" key="13">
    <source>
        <dbReference type="EMBL" id="MCJ2181469.1"/>
    </source>
</evidence>
<dbReference type="PROSITE" id="PS51483">
    <property type="entry name" value="B5"/>
    <property type="match status" value="1"/>
</dbReference>
<dbReference type="RefSeq" id="WP_244016589.1">
    <property type="nucleotide sequence ID" value="NZ_JALHLF010000004.1"/>
</dbReference>
<dbReference type="Pfam" id="PF03484">
    <property type="entry name" value="B5"/>
    <property type="match status" value="1"/>
</dbReference>
<dbReference type="NCBIfam" id="TIGR00472">
    <property type="entry name" value="pheT_bact"/>
    <property type="match status" value="1"/>
</dbReference>
<dbReference type="PROSITE" id="PS50886">
    <property type="entry name" value="TRBD"/>
    <property type="match status" value="1"/>
</dbReference>
<dbReference type="InterPro" id="IPR005147">
    <property type="entry name" value="tRNA_synthase_B5-dom"/>
</dbReference>
<dbReference type="EMBL" id="JALHLF010000004">
    <property type="protein sequence ID" value="MCJ2181469.1"/>
    <property type="molecule type" value="Genomic_DNA"/>
</dbReference>
<dbReference type="Gene3D" id="3.50.40.10">
    <property type="entry name" value="Phenylalanyl-trna Synthetase, Chain B, domain 3"/>
    <property type="match status" value="1"/>
</dbReference>
<comment type="subcellular location">
    <subcellularLocation>
        <location evidence="1">Cytoplasm</location>
    </subcellularLocation>
</comment>
<keyword evidence="6 10" id="KW-0820">tRNA-binding</keyword>
<dbReference type="NCBIfam" id="NF045760">
    <property type="entry name" value="YtpR"/>
    <property type="match status" value="1"/>
</dbReference>
<protein>
    <recommendedName>
        <fullName evidence="4">Phenylalanine--tRNA ligase beta subunit</fullName>
    </recommendedName>
    <alternativeName>
        <fullName evidence="8">Phenylalanyl-tRNA synthetase beta subunit</fullName>
    </alternativeName>
</protein>
<evidence type="ECO:0000256" key="1">
    <source>
        <dbReference type="ARBA" id="ARBA00004496"/>
    </source>
</evidence>
<evidence type="ECO:0000256" key="2">
    <source>
        <dbReference type="ARBA" id="ARBA00008653"/>
    </source>
</evidence>
<dbReference type="GO" id="GO:0004826">
    <property type="term" value="F:phenylalanine-tRNA ligase activity"/>
    <property type="evidence" value="ECO:0007669"/>
    <property type="project" value="UniProtKB-EC"/>
</dbReference>
<evidence type="ECO:0000313" key="14">
    <source>
        <dbReference type="Proteomes" id="UP001162881"/>
    </source>
</evidence>
<dbReference type="InterPro" id="IPR002547">
    <property type="entry name" value="tRNA-bd_dom"/>
</dbReference>
<dbReference type="Proteomes" id="UP001162881">
    <property type="component" value="Unassembled WGS sequence"/>
</dbReference>
<dbReference type="InterPro" id="IPR020825">
    <property type="entry name" value="Phe-tRNA_synthase-like_B3/B4"/>
</dbReference>
<evidence type="ECO:0000256" key="4">
    <source>
        <dbReference type="ARBA" id="ARBA00017032"/>
    </source>
</evidence>
<dbReference type="PANTHER" id="PTHR10947">
    <property type="entry name" value="PHENYLALANYL-TRNA SYNTHETASE BETA CHAIN AND LEUCINE-RICH REPEAT-CONTAINING PROTEIN 47"/>
    <property type="match status" value="1"/>
</dbReference>
<dbReference type="SUPFAM" id="SSF56037">
    <property type="entry name" value="PheT/TilS domain"/>
    <property type="match status" value="1"/>
</dbReference>
<evidence type="ECO:0000259" key="11">
    <source>
        <dbReference type="PROSITE" id="PS50886"/>
    </source>
</evidence>
<evidence type="ECO:0000256" key="8">
    <source>
        <dbReference type="ARBA" id="ARBA00033189"/>
    </source>
</evidence>
<keyword evidence="14" id="KW-1185">Reference proteome</keyword>
<name>A0ABT0B9J9_9SPHN</name>
<proteinExistence type="inferred from homology"/>
<evidence type="ECO:0000256" key="10">
    <source>
        <dbReference type="PROSITE-ProRule" id="PRU00209"/>
    </source>
</evidence>
<feature type="domain" description="TRNA-binding" evidence="11">
    <location>
        <begin position="39"/>
        <end position="149"/>
    </location>
</feature>
<dbReference type="InterPro" id="IPR033714">
    <property type="entry name" value="tRNA_bind_bactPheRS"/>
</dbReference>
<dbReference type="InterPro" id="IPR009061">
    <property type="entry name" value="DNA-bd_dom_put_sf"/>
</dbReference>
<dbReference type="Pfam" id="PF03483">
    <property type="entry name" value="B3_4"/>
    <property type="match status" value="1"/>
</dbReference>
<keyword evidence="13" id="KW-0436">Ligase</keyword>
<dbReference type="SMART" id="SM00874">
    <property type="entry name" value="B5"/>
    <property type="match status" value="1"/>
</dbReference>